<dbReference type="PANTHER" id="PTHR31126">
    <property type="entry name" value="TYROSINE-PROTEIN PHOSPHATASE"/>
    <property type="match status" value="1"/>
</dbReference>
<dbReference type="InterPro" id="IPR029021">
    <property type="entry name" value="Prot-tyrosine_phosphatase-like"/>
</dbReference>
<dbReference type="Gene3D" id="3.90.190.10">
    <property type="entry name" value="Protein tyrosine phosphatase superfamily"/>
    <property type="match status" value="1"/>
</dbReference>
<comment type="similarity">
    <text evidence="1">Belongs to the protein-tyrosine phosphatase family.</text>
</comment>
<evidence type="ECO:0000313" key="3">
    <source>
        <dbReference type="Proteomes" id="UP000603474"/>
    </source>
</evidence>
<dbReference type="Proteomes" id="UP000603474">
    <property type="component" value="Unassembled WGS sequence"/>
</dbReference>
<dbReference type="RefSeq" id="WP_187012035.1">
    <property type="nucleotide sequence ID" value="NZ_JACRWG010000013.1"/>
</dbReference>
<dbReference type="EMBL" id="JACRWG010000013">
    <property type="protein sequence ID" value="MBC6009559.1"/>
    <property type="molecule type" value="Genomic_DNA"/>
</dbReference>
<evidence type="ECO:0000256" key="1">
    <source>
        <dbReference type="ARBA" id="ARBA00009580"/>
    </source>
</evidence>
<organism evidence="2 3">
    <name type="scientific">Catenibacterium faecis</name>
    <dbReference type="NCBI Taxonomy" id="2764323"/>
    <lineage>
        <taxon>Bacteria</taxon>
        <taxon>Bacillati</taxon>
        <taxon>Bacillota</taxon>
        <taxon>Erysipelotrichia</taxon>
        <taxon>Erysipelotrichales</taxon>
        <taxon>Coprobacillaceae</taxon>
        <taxon>Catenibacterium</taxon>
    </lineage>
</organism>
<reference evidence="2 3" key="1">
    <citation type="submission" date="2020-08" db="EMBL/GenBank/DDBJ databases">
        <authorList>
            <person name="Liu C."/>
            <person name="Sun Q."/>
        </authorList>
    </citation>
    <scope>NUCLEOTIDE SEQUENCE [LARGE SCALE GENOMIC DNA]</scope>
    <source>
        <strain evidence="2 3">NSJ-22</strain>
    </source>
</reference>
<dbReference type="InterPro" id="IPR026893">
    <property type="entry name" value="Tyr/Ser_Pase_IphP-type"/>
</dbReference>
<evidence type="ECO:0000313" key="2">
    <source>
        <dbReference type="EMBL" id="MBC6009559.1"/>
    </source>
</evidence>
<gene>
    <name evidence="2" type="ORF">H8909_04735</name>
</gene>
<name>A0ABR7KA12_9FIRM</name>
<sequence>MEETSLRVPVEVTKVDNKYHFVFNKHINKLKKISLFESKDQEHKEIITSELDQFDVEIDNEIIHPLFFVEVESQQYIVGERTLPVEGMNNFRDMGGYETYDGRTVKWKLLYRSDHIHNASLKGLEYLKALNIKTIIDYRSEDERGKYPNKVIDVNIKTYCLDPDAHTAELAAQFTSDKANEDENLVKKIISQKEKGVLVNRYDIVMEQYKNFVNKEECKKAFSKMIKVIAEENSAPVDQHCRGGKDRTGYGCMLLLGLLGVKKEYIIYDYMLTHSNRVKRNAVKMEKYKKFTNDQVVLDYLYSLIDTQPEFIDASYDAIMSEHGSFENYAKDVLGITDEEISNLKQHYLE</sequence>
<protein>
    <submittedName>
        <fullName evidence="2">Tyrosine-protein phosphatase</fullName>
    </submittedName>
</protein>
<comment type="caution">
    <text evidence="2">The sequence shown here is derived from an EMBL/GenBank/DDBJ whole genome shotgun (WGS) entry which is preliminary data.</text>
</comment>
<dbReference type="SUPFAM" id="SSF52799">
    <property type="entry name" value="(Phosphotyrosine protein) phosphatases II"/>
    <property type="match status" value="1"/>
</dbReference>
<proteinExistence type="inferred from homology"/>
<accession>A0ABR7KA12</accession>
<keyword evidence="3" id="KW-1185">Reference proteome</keyword>
<dbReference type="Pfam" id="PF13350">
    <property type="entry name" value="Y_phosphatase3"/>
    <property type="match status" value="1"/>
</dbReference>
<dbReference type="PANTHER" id="PTHR31126:SF1">
    <property type="entry name" value="TYROSINE SPECIFIC PROTEIN PHOSPHATASES DOMAIN-CONTAINING PROTEIN"/>
    <property type="match status" value="1"/>
</dbReference>